<feature type="region of interest" description="Disordered" evidence="1">
    <location>
        <begin position="1"/>
        <end position="30"/>
    </location>
</feature>
<evidence type="ECO:0000313" key="5">
    <source>
        <dbReference type="Proteomes" id="UP000461670"/>
    </source>
</evidence>
<reference evidence="5" key="1">
    <citation type="journal article" date="2020" name="MBio">
        <title>Horizontal gene transfer to a defensive symbiont with a reduced genome amongst a multipartite beetle microbiome.</title>
        <authorList>
            <person name="Waterworth S.C."/>
            <person name="Florez L.V."/>
            <person name="Rees E.R."/>
            <person name="Hertweck C."/>
            <person name="Kaltenpoth M."/>
            <person name="Kwan J.C."/>
        </authorList>
    </citation>
    <scope>NUCLEOTIDE SEQUENCE [LARGE SCALE GENOMIC DNA]</scope>
</reference>
<dbReference type="PANTHER" id="PTHR12526:SF630">
    <property type="entry name" value="GLYCOSYLTRANSFERASE"/>
    <property type="match status" value="1"/>
</dbReference>
<sequence>MGGGPARLGSPAPLAGPSSSMATPGSSSPGARPRVLHFVTGGFSGATQVAVDLVAAHLESQRFEPLLVLRRKRGTPPERVQALRTRGLPVELVPGWSHLATIAALVKICRRFRPDVLVAHGFSDHLWGRYAGLLVGVPHLVHVEHNSRERYSAWRLRQALWLSRRTDLIVGCSEGVAAALRERGFPPAKVMAIPNGIRLQPFDAADTHPWPQRRAAAVMAARFARQKDHATLLRAIALLRQQGLELPLTLAGAATGRHAQAAQTLANELGIADLVDFIGHCADVPGLLMAHRVCVLSSHYEGMPLGLVEGMAAGCVPVGSDVVGIRELIDDGRTGHLAAPGDAQALATALRLAVSDTGDGAAIAQRARQQALAAHGRALMVQRYEDAFARLLDPTPSSLSSPA</sequence>
<organism evidence="4 5">
    <name type="scientific">Paracidovorax wautersii</name>
    <dbReference type="NCBI Taxonomy" id="1177982"/>
    <lineage>
        <taxon>Bacteria</taxon>
        <taxon>Pseudomonadati</taxon>
        <taxon>Pseudomonadota</taxon>
        <taxon>Betaproteobacteria</taxon>
        <taxon>Burkholderiales</taxon>
        <taxon>Comamonadaceae</taxon>
        <taxon>Paracidovorax</taxon>
    </lineage>
</organism>
<protein>
    <submittedName>
        <fullName evidence="4">Putative glycosyltransferase EpsD</fullName>
    </submittedName>
</protein>
<comment type="caution">
    <text evidence="4">The sequence shown here is derived from an EMBL/GenBank/DDBJ whole genome shotgun (WGS) entry which is preliminary data.</text>
</comment>
<evidence type="ECO:0000256" key="1">
    <source>
        <dbReference type="SAM" id="MobiDB-lite"/>
    </source>
</evidence>
<evidence type="ECO:0000313" key="4">
    <source>
        <dbReference type="EMBL" id="KAF1019898.1"/>
    </source>
</evidence>
<dbReference type="SUPFAM" id="SSF53756">
    <property type="entry name" value="UDP-Glycosyltransferase/glycogen phosphorylase"/>
    <property type="match status" value="1"/>
</dbReference>
<evidence type="ECO:0000259" key="2">
    <source>
        <dbReference type="Pfam" id="PF00534"/>
    </source>
</evidence>
<feature type="domain" description="Glycosyltransferase subfamily 4-like N-terminal" evidence="3">
    <location>
        <begin position="47"/>
        <end position="199"/>
    </location>
</feature>
<dbReference type="InterPro" id="IPR028098">
    <property type="entry name" value="Glyco_trans_4-like_N"/>
</dbReference>
<evidence type="ECO:0000259" key="3">
    <source>
        <dbReference type="Pfam" id="PF13439"/>
    </source>
</evidence>
<dbReference type="AlphaFoldDB" id="A0A7V8FMA0"/>
<feature type="domain" description="Glycosyl transferase family 1" evidence="2">
    <location>
        <begin position="208"/>
        <end position="369"/>
    </location>
</feature>
<gene>
    <name evidence="4" type="primary">epsD</name>
    <name evidence="4" type="ORF">GAK30_02846</name>
</gene>
<dbReference type="GO" id="GO:0016757">
    <property type="term" value="F:glycosyltransferase activity"/>
    <property type="evidence" value="ECO:0007669"/>
    <property type="project" value="InterPro"/>
</dbReference>
<accession>A0A7V8FMA0</accession>
<proteinExistence type="predicted"/>
<dbReference type="InterPro" id="IPR001296">
    <property type="entry name" value="Glyco_trans_1"/>
</dbReference>
<feature type="compositionally biased region" description="Low complexity" evidence="1">
    <location>
        <begin position="8"/>
        <end position="30"/>
    </location>
</feature>
<dbReference type="EMBL" id="WNDQ01000045">
    <property type="protein sequence ID" value="KAF1019898.1"/>
    <property type="molecule type" value="Genomic_DNA"/>
</dbReference>
<keyword evidence="4" id="KW-0808">Transferase</keyword>
<dbReference type="Gene3D" id="3.40.50.2000">
    <property type="entry name" value="Glycogen Phosphorylase B"/>
    <property type="match status" value="2"/>
</dbReference>
<dbReference type="Proteomes" id="UP000461670">
    <property type="component" value="Unassembled WGS sequence"/>
</dbReference>
<dbReference type="Pfam" id="PF13439">
    <property type="entry name" value="Glyco_transf_4"/>
    <property type="match status" value="1"/>
</dbReference>
<name>A0A7V8FMA0_9BURK</name>
<dbReference type="Pfam" id="PF00534">
    <property type="entry name" value="Glycos_transf_1"/>
    <property type="match status" value="1"/>
</dbReference>
<dbReference type="PANTHER" id="PTHR12526">
    <property type="entry name" value="GLYCOSYLTRANSFERASE"/>
    <property type="match status" value="1"/>
</dbReference>